<dbReference type="OrthoDB" id="6281169at2"/>
<dbReference type="Proteomes" id="UP000295334">
    <property type="component" value="Unassembled WGS sequence"/>
</dbReference>
<organism evidence="2 3">
    <name type="scientific">Flaviaesturariibacter flavus</name>
    <dbReference type="NCBI Taxonomy" id="2502780"/>
    <lineage>
        <taxon>Bacteria</taxon>
        <taxon>Pseudomonadati</taxon>
        <taxon>Bacteroidota</taxon>
        <taxon>Chitinophagia</taxon>
        <taxon>Chitinophagales</taxon>
        <taxon>Chitinophagaceae</taxon>
        <taxon>Flaviaestuariibacter</taxon>
    </lineage>
</organism>
<gene>
    <name evidence="2" type="ORF">EPD60_01645</name>
</gene>
<dbReference type="RefSeq" id="WP_131446180.1">
    <property type="nucleotide sequence ID" value="NZ_SJZI01000002.1"/>
</dbReference>
<accession>A0A4R1BNM0</accession>
<evidence type="ECO:0000256" key="1">
    <source>
        <dbReference type="SAM" id="SignalP"/>
    </source>
</evidence>
<feature type="chain" id="PRO_5020776562" evidence="1">
    <location>
        <begin position="19"/>
        <end position="335"/>
    </location>
</feature>
<reference evidence="2 3" key="1">
    <citation type="submission" date="2019-03" db="EMBL/GenBank/DDBJ databases">
        <authorList>
            <person name="Kim M.K.M."/>
        </authorList>
    </citation>
    <scope>NUCLEOTIDE SEQUENCE [LARGE SCALE GENOMIC DNA]</scope>
    <source>
        <strain evidence="2 3">17J68-12</strain>
    </source>
</reference>
<keyword evidence="1" id="KW-0732">Signal</keyword>
<evidence type="ECO:0000313" key="3">
    <source>
        <dbReference type="Proteomes" id="UP000295334"/>
    </source>
</evidence>
<keyword evidence="3" id="KW-1185">Reference proteome</keyword>
<protein>
    <submittedName>
        <fullName evidence="2">T9SS type A sorting domain-containing protein</fullName>
    </submittedName>
</protein>
<feature type="signal peptide" evidence="1">
    <location>
        <begin position="1"/>
        <end position="18"/>
    </location>
</feature>
<dbReference type="EMBL" id="SJZI01000002">
    <property type="protein sequence ID" value="TCJ19144.1"/>
    <property type="molecule type" value="Genomic_DNA"/>
</dbReference>
<proteinExistence type="predicted"/>
<comment type="caution">
    <text evidence="2">The sequence shown here is derived from an EMBL/GenBank/DDBJ whole genome shotgun (WGS) entry which is preliminary data.</text>
</comment>
<evidence type="ECO:0000313" key="2">
    <source>
        <dbReference type="EMBL" id="TCJ19144.1"/>
    </source>
</evidence>
<dbReference type="InterPro" id="IPR026444">
    <property type="entry name" value="Secre_tail"/>
</dbReference>
<name>A0A4R1BNM0_9BACT</name>
<sequence>MKKLLPLLLLFVAGKARAQMPDNAGWCPPGATWTYQYNSMQLANYYVFRYVGDTTIEGLLSKVLSVTNVAYGYLGPNGQGYVSGASYKGSEYYRQSGDSIFWWAGGQFRLIYRLHSQPGESWVTRNPRETCTGYPQYPAQDTIKVRSVRKDTINGRIYDVATMRSDSGYYILGYGGRTPDQFRGEINSGIGSLQTPYPMLSEEKCAMLATGGGPITDAAKFLRLTCYSDNIRGTVPVVNGAAQDCAYIAALATSVSSVTLKELGIRSWPNPAGDAVYLQGVPTRANYYLVTIDGRTVRSGTLQNGPLQLIGLAPGVYLLQVQARDKRAVLKLVKR</sequence>
<dbReference type="AlphaFoldDB" id="A0A4R1BNM0"/>
<dbReference type="NCBIfam" id="TIGR04183">
    <property type="entry name" value="Por_Secre_tail"/>
    <property type="match status" value="1"/>
</dbReference>